<dbReference type="GO" id="GO:0009003">
    <property type="term" value="F:signal peptidase activity"/>
    <property type="evidence" value="ECO:0007669"/>
    <property type="project" value="UniProtKB-EC"/>
</dbReference>
<evidence type="ECO:0000313" key="8">
    <source>
        <dbReference type="Proteomes" id="UP000186851"/>
    </source>
</evidence>
<feature type="transmembrane region" description="Helical" evidence="6">
    <location>
        <begin position="15"/>
        <end position="36"/>
    </location>
</feature>
<evidence type="ECO:0000256" key="4">
    <source>
        <dbReference type="ARBA" id="ARBA00023136"/>
    </source>
</evidence>
<dbReference type="NCBIfam" id="TIGR02228">
    <property type="entry name" value="sigpep_I_arch"/>
    <property type="match status" value="1"/>
</dbReference>
<evidence type="ECO:0000256" key="5">
    <source>
        <dbReference type="SAM" id="MobiDB-lite"/>
    </source>
</evidence>
<evidence type="ECO:0000313" key="7">
    <source>
        <dbReference type="EMBL" id="WEU40338.1"/>
    </source>
</evidence>
<reference evidence="7" key="1">
    <citation type="journal article" date="2017" name="Nature">
        <title>Asgard archaea illuminate the origin of eukaryotic cellular complexity.</title>
        <authorList>
            <person name="Zaremba-Niedzwiedzka K."/>
            <person name="Caceres E.F."/>
            <person name="Saw J.H."/>
            <person name="Backstrom D."/>
            <person name="Juzokaite L."/>
            <person name="Vancaester E."/>
            <person name="Seitz K.W."/>
            <person name="Anantharaman K."/>
            <person name="Starnawski P."/>
            <person name="Kjeldsen K.U."/>
            <person name="Scott M.B."/>
            <person name="Nunoura T."/>
            <person name="Banfield J.F."/>
            <person name="Schramm A."/>
            <person name="Baker B.J."/>
            <person name="Spang A."/>
            <person name="Ettema T.J.G."/>
        </authorList>
    </citation>
    <scope>NUCLEOTIDE SEQUENCE</scope>
    <source>
        <strain evidence="7">LCB_4</strain>
    </source>
</reference>
<name>A0AAF0D2C6_ODILC</name>
<dbReference type="EC" id="3.4.21.89" evidence="7"/>
<keyword evidence="7" id="KW-0378">Hydrolase</keyword>
<evidence type="ECO:0000256" key="2">
    <source>
        <dbReference type="ARBA" id="ARBA00022692"/>
    </source>
</evidence>
<proteinExistence type="predicted"/>
<accession>A0AAF0D2C6</accession>
<comment type="subcellular location">
    <subcellularLocation>
        <location evidence="1">Membrane</location>
    </subcellularLocation>
</comment>
<evidence type="ECO:0000256" key="3">
    <source>
        <dbReference type="ARBA" id="ARBA00022989"/>
    </source>
</evidence>
<sequence length="220" mass="24813">MTDIKGEGAKNLRKLIKPVAAIVLIISAMGIGYLSISTYLGSSAPIVVVTSESMHPVYWEGDILFVKYATPEEITIGTDIVFHATWIPESDPNANIPVVHRVIDKQLINGEWYFWTQGVNSETNPYPDPAPTPYSNVIGKVVFTIPRIGLPLVVLRPIAGYIQYLLITVIILLIAYILYDYYKPSEKTNPVKKEETMWTEEELKETERITGKERKNKSEE</sequence>
<dbReference type="Proteomes" id="UP000186851">
    <property type="component" value="Chromosome"/>
</dbReference>
<dbReference type="AlphaFoldDB" id="A0AAF0D2C6"/>
<dbReference type="PANTHER" id="PTHR10806:SF6">
    <property type="entry name" value="SIGNAL PEPTIDASE COMPLEX CATALYTIC SUBUNIT SEC11"/>
    <property type="match status" value="1"/>
</dbReference>
<dbReference type="EMBL" id="CP091871">
    <property type="protein sequence ID" value="WEU40338.1"/>
    <property type="molecule type" value="Genomic_DNA"/>
</dbReference>
<protein>
    <submittedName>
        <fullName evidence="7">Signal peptidase I</fullName>
        <ecNumber evidence="7">3.4.21.89</ecNumber>
    </submittedName>
</protein>
<keyword evidence="2 6" id="KW-0812">Transmembrane</keyword>
<gene>
    <name evidence="7" type="ORF">OdinLCB4_007685</name>
</gene>
<organism evidence="7 8">
    <name type="scientific">Odinarchaeota yellowstonii (strain LCB_4)</name>
    <dbReference type="NCBI Taxonomy" id="1841599"/>
    <lineage>
        <taxon>Archaea</taxon>
        <taxon>Promethearchaeati</taxon>
        <taxon>Candidatus Odinarchaeota</taxon>
        <taxon>Candidatus Odinarchaeia</taxon>
        <taxon>Candidatus Odinarchaeales</taxon>
        <taxon>Candidatus Odinarchaeaceae</taxon>
        <taxon>Candidatus Odinarchaeum</taxon>
    </lineage>
</organism>
<keyword evidence="4 6" id="KW-0472">Membrane</keyword>
<feature type="region of interest" description="Disordered" evidence="5">
    <location>
        <begin position="190"/>
        <end position="220"/>
    </location>
</feature>
<dbReference type="KEGG" id="oyw:OdinLCB4_007685"/>
<dbReference type="InterPro" id="IPR019533">
    <property type="entry name" value="Peptidase_S26"/>
</dbReference>
<reference evidence="7" key="2">
    <citation type="journal article" date="2022" name="Nat. Microbiol.">
        <title>A closed Candidatus Odinarchaeum chromosome exposes Asgard archaeal viruses.</title>
        <authorList>
            <person name="Tamarit D."/>
            <person name="Caceres E.F."/>
            <person name="Krupovic M."/>
            <person name="Nijland R."/>
            <person name="Eme L."/>
            <person name="Robinson N.P."/>
            <person name="Ettema T.J.G."/>
        </authorList>
    </citation>
    <scope>NUCLEOTIDE SEQUENCE</scope>
    <source>
        <strain evidence="7">LCB_4</strain>
    </source>
</reference>
<dbReference type="PANTHER" id="PTHR10806">
    <property type="entry name" value="SIGNAL PEPTIDASE COMPLEX CATALYTIC SUBUNIT SEC11"/>
    <property type="match status" value="1"/>
</dbReference>
<evidence type="ECO:0000256" key="1">
    <source>
        <dbReference type="ARBA" id="ARBA00004370"/>
    </source>
</evidence>
<dbReference type="InterPro" id="IPR036286">
    <property type="entry name" value="LexA/Signal_pep-like_sf"/>
</dbReference>
<feature type="transmembrane region" description="Helical" evidence="6">
    <location>
        <begin position="161"/>
        <end position="179"/>
    </location>
</feature>
<dbReference type="CDD" id="cd06530">
    <property type="entry name" value="S26_SPase_I"/>
    <property type="match status" value="1"/>
</dbReference>
<keyword evidence="3 6" id="KW-1133">Transmembrane helix</keyword>
<dbReference type="SUPFAM" id="SSF51306">
    <property type="entry name" value="LexA/Signal peptidase"/>
    <property type="match status" value="1"/>
</dbReference>
<dbReference type="GO" id="GO:0004252">
    <property type="term" value="F:serine-type endopeptidase activity"/>
    <property type="evidence" value="ECO:0007669"/>
    <property type="project" value="InterPro"/>
</dbReference>
<evidence type="ECO:0000256" key="6">
    <source>
        <dbReference type="SAM" id="Phobius"/>
    </source>
</evidence>
<feature type="compositionally biased region" description="Basic and acidic residues" evidence="5">
    <location>
        <begin position="205"/>
        <end position="220"/>
    </location>
</feature>
<dbReference type="GO" id="GO:0016020">
    <property type="term" value="C:membrane"/>
    <property type="evidence" value="ECO:0007669"/>
    <property type="project" value="UniProtKB-SubCell"/>
</dbReference>
<dbReference type="InterPro" id="IPR001733">
    <property type="entry name" value="Peptidase_S26B"/>
</dbReference>
<dbReference type="GO" id="GO:0006465">
    <property type="term" value="P:signal peptide processing"/>
    <property type="evidence" value="ECO:0007669"/>
    <property type="project" value="InterPro"/>
</dbReference>